<gene>
    <name evidence="1" type="ORF">GAK31_03583</name>
</gene>
<reference evidence="2" key="1">
    <citation type="journal article" date="2020" name="MBio">
        <title>Horizontal gene transfer to a defensive symbiont with a reduced genome amongst a multipartite beetle microbiome.</title>
        <authorList>
            <person name="Waterworth S.C."/>
            <person name="Florez L.V."/>
            <person name="Rees E.R."/>
            <person name="Hertweck C."/>
            <person name="Kaltenpoth M."/>
            <person name="Kwan J.C."/>
        </authorList>
    </citation>
    <scope>NUCLEOTIDE SEQUENCE [LARGE SCALE GENOMIC DNA]</scope>
</reference>
<evidence type="ECO:0000313" key="2">
    <source>
        <dbReference type="Proteomes" id="UP000487117"/>
    </source>
</evidence>
<evidence type="ECO:0000313" key="1">
    <source>
        <dbReference type="EMBL" id="KAF1013434.1"/>
    </source>
</evidence>
<comment type="caution">
    <text evidence="1">The sequence shown here is derived from an EMBL/GenBank/DDBJ whole genome shotgun (WGS) entry which is preliminary data.</text>
</comment>
<accession>A0A7V8FDW5</accession>
<name>A0A7V8FDW5_STEMA</name>
<dbReference type="AlphaFoldDB" id="A0A7V8FDW5"/>
<dbReference type="EMBL" id="WNDS01000005">
    <property type="protein sequence ID" value="KAF1013434.1"/>
    <property type="molecule type" value="Genomic_DNA"/>
</dbReference>
<dbReference type="Proteomes" id="UP000487117">
    <property type="component" value="Unassembled WGS sequence"/>
</dbReference>
<proteinExistence type="predicted"/>
<protein>
    <submittedName>
        <fullName evidence="1">Uncharacterized protein</fullName>
    </submittedName>
</protein>
<sequence>MVPQAPRMHAGDIAEHIGADAQAIQGRLQAVVDFLGRQRVRRVDVCQAGDRDILEEHRG</sequence>
<organism evidence="1 2">
    <name type="scientific">Stenotrophomonas maltophilia</name>
    <name type="common">Pseudomonas maltophilia</name>
    <name type="synonym">Xanthomonas maltophilia</name>
    <dbReference type="NCBI Taxonomy" id="40324"/>
    <lineage>
        <taxon>Bacteria</taxon>
        <taxon>Pseudomonadati</taxon>
        <taxon>Pseudomonadota</taxon>
        <taxon>Gammaproteobacteria</taxon>
        <taxon>Lysobacterales</taxon>
        <taxon>Lysobacteraceae</taxon>
        <taxon>Stenotrophomonas</taxon>
        <taxon>Stenotrophomonas maltophilia group</taxon>
    </lineage>
</organism>